<evidence type="ECO:0000313" key="5">
    <source>
        <dbReference type="Proteomes" id="UP000424527"/>
    </source>
</evidence>
<feature type="region of interest" description="Disordered" evidence="2">
    <location>
        <begin position="919"/>
        <end position="945"/>
    </location>
</feature>
<feature type="compositionally biased region" description="Pro residues" evidence="2">
    <location>
        <begin position="1032"/>
        <end position="1044"/>
    </location>
</feature>
<evidence type="ECO:0000313" key="4">
    <source>
        <dbReference type="EMBL" id="KAE8280127.1"/>
    </source>
</evidence>
<dbReference type="AlphaFoldDB" id="A0A6G0HM42"/>
<dbReference type="InterPro" id="IPR001878">
    <property type="entry name" value="Znf_CCHC"/>
</dbReference>
<feature type="region of interest" description="Disordered" evidence="2">
    <location>
        <begin position="1"/>
        <end position="55"/>
    </location>
</feature>
<gene>
    <name evidence="4" type="ORF">D5F01_LYC22265</name>
</gene>
<dbReference type="InterPro" id="IPR058599">
    <property type="entry name" value="PHAT_Smg/ZCCHC2-like"/>
</dbReference>
<dbReference type="Gene3D" id="4.10.60.10">
    <property type="entry name" value="Zinc finger, CCHC-type"/>
    <property type="match status" value="1"/>
</dbReference>
<name>A0A6G0HM42_LARCR</name>
<dbReference type="GO" id="GO:0003676">
    <property type="term" value="F:nucleic acid binding"/>
    <property type="evidence" value="ECO:0007669"/>
    <property type="project" value="InterPro"/>
</dbReference>
<dbReference type="GO" id="GO:0008270">
    <property type="term" value="F:zinc ion binding"/>
    <property type="evidence" value="ECO:0007669"/>
    <property type="project" value="UniProtKB-KW"/>
</dbReference>
<feature type="domain" description="CCHC-type" evidence="3">
    <location>
        <begin position="1123"/>
        <end position="1138"/>
    </location>
</feature>
<feature type="region of interest" description="Disordered" evidence="2">
    <location>
        <begin position="1017"/>
        <end position="1053"/>
    </location>
</feature>
<feature type="compositionally biased region" description="Low complexity" evidence="2">
    <location>
        <begin position="858"/>
        <end position="871"/>
    </location>
</feature>
<keyword evidence="5" id="KW-1185">Reference proteome</keyword>
<dbReference type="SMART" id="SM00343">
    <property type="entry name" value="ZnF_C2HC"/>
    <property type="match status" value="1"/>
</dbReference>
<organism evidence="4 5">
    <name type="scientific">Larimichthys crocea</name>
    <name type="common">Large yellow croaker</name>
    <name type="synonym">Pseudosciaena crocea</name>
    <dbReference type="NCBI Taxonomy" id="215358"/>
    <lineage>
        <taxon>Eukaryota</taxon>
        <taxon>Metazoa</taxon>
        <taxon>Chordata</taxon>
        <taxon>Craniata</taxon>
        <taxon>Vertebrata</taxon>
        <taxon>Euteleostomi</taxon>
        <taxon>Actinopterygii</taxon>
        <taxon>Neopterygii</taxon>
        <taxon>Teleostei</taxon>
        <taxon>Neoteleostei</taxon>
        <taxon>Acanthomorphata</taxon>
        <taxon>Eupercaria</taxon>
        <taxon>Sciaenidae</taxon>
        <taxon>Larimichthys</taxon>
    </lineage>
</organism>
<dbReference type="SUPFAM" id="SSF57756">
    <property type="entry name" value="Retrovirus zinc finger-like domains"/>
    <property type="match status" value="1"/>
</dbReference>
<evidence type="ECO:0000256" key="1">
    <source>
        <dbReference type="PROSITE-ProRule" id="PRU00047"/>
    </source>
</evidence>
<accession>A0A6G0HM42</accession>
<dbReference type="Pfam" id="PF26034">
    <property type="entry name" value="PHAT_SMAUG"/>
    <property type="match status" value="1"/>
</dbReference>
<dbReference type="PANTHER" id="PTHR46939:SF1">
    <property type="entry name" value="ZINC FINGER CCHC DOMAIN-CONTAINING PROTEIN 2"/>
    <property type="match status" value="1"/>
</dbReference>
<keyword evidence="1" id="KW-0479">Metal-binding</keyword>
<dbReference type="PROSITE" id="PS50158">
    <property type="entry name" value="ZF_CCHC"/>
    <property type="match status" value="1"/>
</dbReference>
<dbReference type="EMBL" id="REGW02000022">
    <property type="protein sequence ID" value="KAE8280127.1"/>
    <property type="molecule type" value="Genomic_DNA"/>
</dbReference>
<evidence type="ECO:0000256" key="2">
    <source>
        <dbReference type="SAM" id="MobiDB-lite"/>
    </source>
</evidence>
<feature type="region of interest" description="Disordered" evidence="2">
    <location>
        <begin position="747"/>
        <end position="812"/>
    </location>
</feature>
<comment type="caution">
    <text evidence="4">The sequence shown here is derived from an EMBL/GenBank/DDBJ whole genome shotgun (WGS) entry which is preliminary data.</text>
</comment>
<feature type="compositionally biased region" description="Basic and acidic residues" evidence="2">
    <location>
        <begin position="588"/>
        <end position="601"/>
    </location>
</feature>
<dbReference type="InterPro" id="IPR042793">
    <property type="entry name" value="ZCCHC2"/>
</dbReference>
<dbReference type="Proteomes" id="UP000424527">
    <property type="component" value="Unassembled WGS sequence"/>
</dbReference>
<dbReference type="Pfam" id="PF00098">
    <property type="entry name" value="zf-CCHC"/>
    <property type="match status" value="1"/>
</dbReference>
<feature type="compositionally biased region" description="Polar residues" evidence="2">
    <location>
        <begin position="463"/>
        <end position="473"/>
    </location>
</feature>
<feature type="compositionally biased region" description="Low complexity" evidence="2">
    <location>
        <begin position="565"/>
        <end position="575"/>
    </location>
</feature>
<feature type="compositionally biased region" description="Acidic residues" evidence="2">
    <location>
        <begin position="13"/>
        <end position="25"/>
    </location>
</feature>
<dbReference type="PANTHER" id="PTHR46939">
    <property type="entry name" value="ZINC FINGER CCHC DOMAIN-CONTAINING PROTEIN 2"/>
    <property type="match status" value="1"/>
</dbReference>
<feature type="region of interest" description="Disordered" evidence="2">
    <location>
        <begin position="858"/>
        <end position="896"/>
    </location>
</feature>
<feature type="compositionally biased region" description="Polar residues" evidence="2">
    <location>
        <begin position="786"/>
        <end position="795"/>
    </location>
</feature>
<dbReference type="InterPro" id="IPR057327">
    <property type="entry name" value="Vts1_dom"/>
</dbReference>
<dbReference type="InterPro" id="IPR036875">
    <property type="entry name" value="Znf_CCHC_sf"/>
</dbReference>
<sequence length="1166" mass="124413">MLKMKLPMKTGEEGGDETAEDDSLDQSEHRHIPRAVPSSSVSDRPDESPRPFVHPSQLDKETVFEWFGLHLNPAKRIEFMCGLLHMCQPLELRFLGSYLEDLARKDYHVLRDFEFRANSPSDLGVLTDVIDPVVRSKLLVCLSLLGSDSRECAGILFRILSHVDPALFYKNYDYSLPPFRNTHHHSPHPPCQDGSVYGRSEQNCGFSSSEAAAGPLEQLALLFTMASLHPAFHFHQRETVRGQLEKIELAIEEERRQSQLRASAQTTELTAQNTDYLPSPAGLGDCATSHPPCQSRCSSRWATQREAVHIEGIVLRGISRTSIDKEYNFEVKWSDSSSSSVTKTHLELENFLLKLPKDQCTESFEKSILRLLNQGDQSESRDVEKNLRERFLSAPPVFRQTRKVCSFFNCDSTYSTKPAGCRCNCQLGKAYPGDCSDASSQEEDLESYVQGHKKKHGAKSPCQGLSSAKGSQGDSRRTGHAAELNSPAERRKSCTLRSSQAAEQHPESEKRSHPGAKTKSRGLPADRDKGKVKGPAFVANGRLGAALSPQRKDGGSGPDTFGETSSESYSSPSSPQHRGPESMDSEDDNNKDTDSHSDDSSKGPGPDMFFTHQADPAVVGEVTSVHPLSSKNHRAQMDPVCPEPSADFPPLPLSPFIHSLPYVLPNGAADSPLPLAPPPSQSIVPDVKPSSGTLMMQMPLVPSAIPGPGIVGDPEKRDMLPTFGIPPIGLHPSGNPAVQPMVQRFKTALPHSPGGTDGALGSASTPAAPQGPHQVSVRAISIMSPGPTSFSSPLQQPLPCQDPAGVSSGLAPALPHVETSQHAKHPGLTLPSGLPSPYTLPPVPTSVMPTVGAPAAAGIAPSPGHVQAAVPPAVPTHTPGPAPSPSPALTHSTAHSDCTSYSNSSASCGSAAVGNPVTLQQTQQQQLPPQQPTPQQQPQQQQQQPMGCGTCGCHNNCGGRVSVSNNNSVSGASGCQAPLFFPAHQMAAARQVFSVPPPLFAQLTSLCSNSYLTQAQPPHQANGAATLSPFFPTAPPPAHPPPYGPLHTHAHSHADVPSHMLGTQAAVVAAAAAANYNLQQQMAPAASFCQRVYQHVYPNTLGMIPTATMGGGGVNKKNGNVSCYNCGVSGHYAQDCNQPSIDSTQQGGFRLKYAASHISEALDNAD</sequence>
<feature type="region of interest" description="Disordered" evidence="2">
    <location>
        <begin position="446"/>
        <end position="611"/>
    </location>
</feature>
<reference evidence="4 5" key="1">
    <citation type="submission" date="2019-07" db="EMBL/GenBank/DDBJ databases">
        <title>Chromosome genome assembly for large yellow croaker.</title>
        <authorList>
            <person name="Xiao S."/>
        </authorList>
    </citation>
    <scope>NUCLEOTIDE SEQUENCE [LARGE SCALE GENOMIC DNA]</scope>
    <source>
        <strain evidence="4">JMULYC20181020</strain>
        <tissue evidence="4">Muscle</tissue>
    </source>
</reference>
<dbReference type="Pfam" id="PF25479">
    <property type="entry name" value="Vts1"/>
    <property type="match status" value="1"/>
</dbReference>
<keyword evidence="1" id="KW-0863">Zinc-finger</keyword>
<protein>
    <submittedName>
        <fullName evidence="4">Zinc finger CCHC domain-containing protein 2</fullName>
    </submittedName>
</protein>
<feature type="compositionally biased region" description="Pro residues" evidence="2">
    <location>
        <begin position="872"/>
        <end position="886"/>
    </location>
</feature>
<evidence type="ECO:0000259" key="3">
    <source>
        <dbReference type="PROSITE" id="PS50158"/>
    </source>
</evidence>
<proteinExistence type="predicted"/>
<keyword evidence="1" id="KW-0862">Zinc</keyword>